<dbReference type="Gene3D" id="3.30.710.10">
    <property type="entry name" value="Potassium Channel Kv1.1, Chain A"/>
    <property type="match status" value="1"/>
</dbReference>
<dbReference type="InterPro" id="IPR036296">
    <property type="entry name" value="SKP1-like_dim_sf"/>
</dbReference>
<dbReference type="InterPro" id="IPR016897">
    <property type="entry name" value="SKP1"/>
</dbReference>
<evidence type="ECO:0000313" key="8">
    <source>
        <dbReference type="Proteomes" id="UP001177140"/>
    </source>
</evidence>
<evidence type="ECO:0000256" key="2">
    <source>
        <dbReference type="ARBA" id="ARBA00009993"/>
    </source>
</evidence>
<dbReference type="Pfam" id="PF03931">
    <property type="entry name" value="Skp1_POZ"/>
    <property type="match status" value="1"/>
</dbReference>
<dbReference type="SMART" id="SM00512">
    <property type="entry name" value="Skp1"/>
    <property type="match status" value="1"/>
</dbReference>
<dbReference type="FunFam" id="3.30.710.10:FF:000026">
    <property type="entry name" value="E3 ubiquitin ligase complex SCF subunit"/>
    <property type="match status" value="1"/>
</dbReference>
<dbReference type="Proteomes" id="UP001177140">
    <property type="component" value="Unassembled WGS sequence"/>
</dbReference>
<evidence type="ECO:0000313" key="7">
    <source>
        <dbReference type="EMBL" id="MCL7052322.1"/>
    </source>
</evidence>
<comment type="pathway">
    <text evidence="1">Protein modification; protein ubiquitination.</text>
</comment>
<protein>
    <recommendedName>
        <fullName evidence="9">SKP1-like protein</fullName>
    </recommendedName>
</protein>
<name>A0AA41W3C4_PAPNU</name>
<feature type="region of interest" description="Disordered" evidence="4">
    <location>
        <begin position="31"/>
        <end position="68"/>
    </location>
</feature>
<dbReference type="InterPro" id="IPR001232">
    <property type="entry name" value="SKP1-like"/>
</dbReference>
<dbReference type="GO" id="GO:0009867">
    <property type="term" value="P:jasmonic acid mediated signaling pathway"/>
    <property type="evidence" value="ECO:0007669"/>
    <property type="project" value="UniProtKB-ARBA"/>
</dbReference>
<comment type="similarity">
    <text evidence="2">Belongs to the SKP1 family.</text>
</comment>
<dbReference type="GO" id="GO:0006511">
    <property type="term" value="P:ubiquitin-dependent protein catabolic process"/>
    <property type="evidence" value="ECO:0007669"/>
    <property type="project" value="InterPro"/>
</dbReference>
<feature type="domain" description="SKP1 component POZ" evidence="6">
    <location>
        <begin position="75"/>
        <end position="131"/>
    </location>
</feature>
<keyword evidence="8" id="KW-1185">Reference proteome</keyword>
<feature type="compositionally biased region" description="Polar residues" evidence="4">
    <location>
        <begin position="34"/>
        <end position="46"/>
    </location>
</feature>
<dbReference type="SUPFAM" id="SSF54695">
    <property type="entry name" value="POZ domain"/>
    <property type="match status" value="1"/>
</dbReference>
<evidence type="ECO:0000256" key="1">
    <source>
        <dbReference type="ARBA" id="ARBA00004906"/>
    </source>
</evidence>
<dbReference type="SUPFAM" id="SSF81382">
    <property type="entry name" value="Skp1 dimerisation domain-like"/>
    <property type="match status" value="1"/>
</dbReference>
<dbReference type="InterPro" id="IPR011333">
    <property type="entry name" value="SKP1/BTB/POZ_sf"/>
</dbReference>
<evidence type="ECO:0000259" key="6">
    <source>
        <dbReference type="Pfam" id="PF03931"/>
    </source>
</evidence>
<accession>A0AA41W3C4</accession>
<evidence type="ECO:0000256" key="3">
    <source>
        <dbReference type="ARBA" id="ARBA00022786"/>
    </source>
</evidence>
<gene>
    <name evidence="7" type="ORF">MKW94_009891</name>
</gene>
<evidence type="ECO:0000259" key="5">
    <source>
        <dbReference type="Pfam" id="PF01466"/>
    </source>
</evidence>
<dbReference type="EMBL" id="JAJJMA010348477">
    <property type="protein sequence ID" value="MCL7052322.1"/>
    <property type="molecule type" value="Genomic_DNA"/>
</dbReference>
<evidence type="ECO:0008006" key="9">
    <source>
        <dbReference type="Google" id="ProtNLM"/>
    </source>
</evidence>
<sequence>MASSSSPKSPPESQDVEIMLKKLHLEENVEENLQESATGAASSSSVLVLGTPKSGTHDEGCSNGKPIKKPEKKTLLLSSYEGDVFEIEESSAMLSEVIKHMIEDDCAGNGISLPNITTEVLEKVIVFLEKHGEIKERDETEKQELIEWDKKFIKDLEGNKKTLYELVLAADYLSARCLLDVACQAVADMIKVMSPEEIRKEFNIKNDFTPEEEEEARRENAWAFEE</sequence>
<evidence type="ECO:0000256" key="4">
    <source>
        <dbReference type="SAM" id="MobiDB-lite"/>
    </source>
</evidence>
<comment type="caution">
    <text evidence="7">The sequence shown here is derived from an EMBL/GenBank/DDBJ whole genome shotgun (WGS) entry which is preliminary data.</text>
</comment>
<dbReference type="Pfam" id="PF01466">
    <property type="entry name" value="Skp1"/>
    <property type="match status" value="1"/>
</dbReference>
<dbReference type="InterPro" id="IPR016072">
    <property type="entry name" value="Skp1_comp_dimer"/>
</dbReference>
<proteinExistence type="inferred from homology"/>
<organism evidence="7 8">
    <name type="scientific">Papaver nudicaule</name>
    <name type="common">Iceland poppy</name>
    <dbReference type="NCBI Taxonomy" id="74823"/>
    <lineage>
        <taxon>Eukaryota</taxon>
        <taxon>Viridiplantae</taxon>
        <taxon>Streptophyta</taxon>
        <taxon>Embryophyta</taxon>
        <taxon>Tracheophyta</taxon>
        <taxon>Spermatophyta</taxon>
        <taxon>Magnoliopsida</taxon>
        <taxon>Ranunculales</taxon>
        <taxon>Papaveraceae</taxon>
        <taxon>Papaveroideae</taxon>
        <taxon>Papaver</taxon>
    </lineage>
</organism>
<dbReference type="PANTHER" id="PTHR11165">
    <property type="entry name" value="SKP1"/>
    <property type="match status" value="1"/>
</dbReference>
<dbReference type="AlphaFoldDB" id="A0AA41W3C4"/>
<feature type="domain" description="SKP1 component dimerisation" evidence="5">
    <location>
        <begin position="178"/>
        <end position="223"/>
    </location>
</feature>
<dbReference type="InterPro" id="IPR016073">
    <property type="entry name" value="Skp1_comp_POZ"/>
</dbReference>
<reference evidence="7" key="1">
    <citation type="submission" date="2022-03" db="EMBL/GenBank/DDBJ databases">
        <title>A functionally conserved STORR gene fusion in Papaver species that diverged 16.8 million years ago.</title>
        <authorList>
            <person name="Catania T."/>
        </authorList>
    </citation>
    <scope>NUCLEOTIDE SEQUENCE</scope>
    <source>
        <strain evidence="7">S-191538</strain>
    </source>
</reference>
<keyword evidence="3" id="KW-0833">Ubl conjugation pathway</keyword>